<dbReference type="InterPro" id="IPR003185">
    <property type="entry name" value="Proteasome_activ_PA28_N"/>
</dbReference>
<dbReference type="Proteomes" id="UP000007879">
    <property type="component" value="Unassembled WGS sequence"/>
</dbReference>
<evidence type="ECO:0000259" key="5">
    <source>
        <dbReference type="Pfam" id="PF02252"/>
    </source>
</evidence>
<reference evidence="7" key="1">
    <citation type="journal article" date="2010" name="Nature">
        <title>The Amphimedon queenslandica genome and the evolution of animal complexity.</title>
        <authorList>
            <person name="Srivastava M."/>
            <person name="Simakov O."/>
            <person name="Chapman J."/>
            <person name="Fahey B."/>
            <person name="Gauthier M.E."/>
            <person name="Mitros T."/>
            <person name="Richards G.S."/>
            <person name="Conaco C."/>
            <person name="Dacre M."/>
            <person name="Hellsten U."/>
            <person name="Larroux C."/>
            <person name="Putnam N.H."/>
            <person name="Stanke M."/>
            <person name="Adamska M."/>
            <person name="Darling A."/>
            <person name="Degnan S.M."/>
            <person name="Oakley T.H."/>
            <person name="Plachetzki D.C."/>
            <person name="Zhai Y."/>
            <person name="Adamski M."/>
            <person name="Calcino A."/>
            <person name="Cummins S.F."/>
            <person name="Goodstein D.M."/>
            <person name="Harris C."/>
            <person name="Jackson D.J."/>
            <person name="Leys S.P."/>
            <person name="Shu S."/>
            <person name="Woodcroft B.J."/>
            <person name="Vervoort M."/>
            <person name="Kosik K.S."/>
            <person name="Manning G."/>
            <person name="Degnan B.M."/>
            <person name="Rokhsar D.S."/>
        </authorList>
    </citation>
    <scope>NUCLEOTIDE SEQUENCE [LARGE SCALE GENOMIC DNA]</scope>
</reference>
<dbReference type="GO" id="GO:0061136">
    <property type="term" value="P:regulation of proteasomal protein catabolic process"/>
    <property type="evidence" value="ECO:0007669"/>
    <property type="project" value="TreeGrafter"/>
</dbReference>
<dbReference type="EnsemblMetazoa" id="Aqu2.1.42076_001">
    <property type="protein sequence ID" value="Aqu2.1.42076_001"/>
    <property type="gene ID" value="Aqu2.1.42076"/>
</dbReference>
<comment type="function">
    <text evidence="3">Implicated in immunoproteasome assembly and required for efficient antigen processing. The PA28 activator complex enhances the generation of class I binding peptides by altering the cleavage pattern of the proteasome.</text>
</comment>
<dbReference type="Pfam" id="PF02252">
    <property type="entry name" value="PA28_C"/>
    <property type="match status" value="1"/>
</dbReference>
<accession>A0A1X7VNU9</accession>
<dbReference type="STRING" id="400682.A0A1X7VNU9"/>
<dbReference type="FunCoup" id="A0A1X7VNU9">
    <property type="interactions" value="947"/>
</dbReference>
<dbReference type="InterPro" id="IPR009077">
    <property type="entry name" value="Proteasome_activ_PA28"/>
</dbReference>
<organism evidence="6">
    <name type="scientific">Amphimedon queenslandica</name>
    <name type="common">Sponge</name>
    <dbReference type="NCBI Taxonomy" id="400682"/>
    <lineage>
        <taxon>Eukaryota</taxon>
        <taxon>Metazoa</taxon>
        <taxon>Porifera</taxon>
        <taxon>Demospongiae</taxon>
        <taxon>Heteroscleromorpha</taxon>
        <taxon>Haplosclerida</taxon>
        <taxon>Niphatidae</taxon>
        <taxon>Amphimedon</taxon>
    </lineage>
</organism>
<evidence type="ECO:0000313" key="7">
    <source>
        <dbReference type="Proteomes" id="UP000007879"/>
    </source>
</evidence>
<dbReference type="GO" id="GO:0005654">
    <property type="term" value="C:nucleoplasm"/>
    <property type="evidence" value="ECO:0007669"/>
    <property type="project" value="TreeGrafter"/>
</dbReference>
<dbReference type="AlphaFoldDB" id="A0A1X7VNU9"/>
<keyword evidence="2" id="KW-0647">Proteasome</keyword>
<name>A0A1X7VNU9_AMPQE</name>
<dbReference type="FunFam" id="1.20.120.180:FF:000002">
    <property type="entry name" value="Proteasome activator complex subunit 1"/>
    <property type="match status" value="1"/>
</dbReference>
<dbReference type="PANTHER" id="PTHR10660:SF2">
    <property type="entry name" value="LD45860P"/>
    <property type="match status" value="1"/>
</dbReference>
<reference evidence="6" key="2">
    <citation type="submission" date="2017-05" db="UniProtKB">
        <authorList>
            <consortium name="EnsemblMetazoa"/>
        </authorList>
    </citation>
    <scope>IDENTIFICATION</scope>
</reference>
<proteinExistence type="inferred from homology"/>
<dbReference type="GO" id="GO:0005737">
    <property type="term" value="C:cytoplasm"/>
    <property type="evidence" value="ECO:0007669"/>
    <property type="project" value="TreeGrafter"/>
</dbReference>
<dbReference type="EnsemblMetazoa" id="XM_020001371.1">
    <property type="protein sequence ID" value="XP_019856930.1"/>
    <property type="gene ID" value="LOC100640824"/>
</dbReference>
<evidence type="ECO:0000313" key="6">
    <source>
        <dbReference type="EnsemblMetazoa" id="Aqu2.1.42076_001"/>
    </source>
</evidence>
<dbReference type="InParanoid" id="A0A1X7VNU9"/>
<dbReference type="GO" id="GO:2000045">
    <property type="term" value="P:regulation of G1/S transition of mitotic cell cycle"/>
    <property type="evidence" value="ECO:0007669"/>
    <property type="project" value="TreeGrafter"/>
</dbReference>
<dbReference type="InterPro" id="IPR003186">
    <property type="entry name" value="PA28_C"/>
</dbReference>
<feature type="domain" description="Proteasome activator PA28 C-terminal" evidence="5">
    <location>
        <begin position="117"/>
        <end position="259"/>
    </location>
</feature>
<dbReference type="SUPFAM" id="SSF47216">
    <property type="entry name" value="Proteasome activator"/>
    <property type="match status" value="1"/>
</dbReference>
<sequence>MAVNVPKEAPEVTSLKKDVLDKAENSIINVFPKKIQELGEVLQGSMFSLSDPSQIHCELNIPSQLTTPTNNCNGDPSNELGSKKRKLDTDRTVADVYGNLIQQPDGQKVVPSFNEVIGCNPKLETIVDYLKPQIITVIKHCSNIKLWIQLMIPKIEDGNNFGVSIQEDILSEVTKAESDASSYLDQTTRYFSCRAQMLKKLIKYPHLTDFRRAINEYDEKVFFSFQLILTELRNIYVVLYDVIIKNYLKLKTPRSTNSSSLY</sequence>
<gene>
    <name evidence="6" type="primary">100640824</name>
</gene>
<evidence type="ECO:0000256" key="2">
    <source>
        <dbReference type="ARBA" id="ARBA00022942"/>
    </source>
</evidence>
<feature type="domain" description="Proteasome activator PA28 N-terminal" evidence="4">
    <location>
        <begin position="8"/>
        <end position="62"/>
    </location>
</feature>
<keyword evidence="7" id="KW-1185">Reference proteome</keyword>
<evidence type="ECO:0000256" key="1">
    <source>
        <dbReference type="ARBA" id="ARBA00005883"/>
    </source>
</evidence>
<dbReference type="PANTHER" id="PTHR10660">
    <property type="entry name" value="PROTEASOME REGULATOR PA28"/>
    <property type="match status" value="1"/>
</dbReference>
<dbReference type="eggNOG" id="KOG4470">
    <property type="taxonomic scope" value="Eukaryota"/>
</dbReference>
<dbReference type="Pfam" id="PF02251">
    <property type="entry name" value="PA28_N"/>
    <property type="match status" value="1"/>
</dbReference>
<dbReference type="Gene3D" id="1.20.5.120">
    <property type="entry name" value="Proteasome activator pa28, N-terminal domain"/>
    <property type="match status" value="1"/>
</dbReference>
<dbReference type="Gene3D" id="1.20.120.180">
    <property type="entry name" value="Proteasome activator pa28, C-terminal domain"/>
    <property type="match status" value="1"/>
</dbReference>
<evidence type="ECO:0000259" key="4">
    <source>
        <dbReference type="Pfam" id="PF02251"/>
    </source>
</evidence>
<evidence type="ECO:0000256" key="3">
    <source>
        <dbReference type="ARBA" id="ARBA00037467"/>
    </source>
</evidence>
<dbReference type="InterPro" id="IPR036996">
    <property type="entry name" value="PA28_N_sf"/>
</dbReference>
<comment type="similarity">
    <text evidence="1">Belongs to the PA28 family.</text>
</comment>
<dbReference type="GO" id="GO:0061133">
    <property type="term" value="F:endopeptidase activator activity"/>
    <property type="evidence" value="ECO:0007669"/>
    <property type="project" value="TreeGrafter"/>
</dbReference>
<evidence type="ECO:0008006" key="8">
    <source>
        <dbReference type="Google" id="ProtNLM"/>
    </source>
</evidence>
<dbReference type="OMA" id="LRLCCCE"/>
<dbReference type="InterPro" id="IPR036252">
    <property type="entry name" value="Proteasome_activ_sf"/>
</dbReference>
<dbReference type="GO" id="GO:0008537">
    <property type="term" value="C:proteasome activator complex"/>
    <property type="evidence" value="ECO:0007669"/>
    <property type="project" value="InterPro"/>
</dbReference>
<dbReference type="KEGG" id="aqu:100640824"/>
<dbReference type="OrthoDB" id="6591885at2759"/>
<dbReference type="InterPro" id="IPR036997">
    <property type="entry name" value="PA28_C_sf"/>
</dbReference>
<protein>
    <recommendedName>
        <fullName evidence="8">Proteasome activator PA28 C-terminal domain-containing protein</fullName>
    </recommendedName>
</protein>